<reference evidence="2" key="1">
    <citation type="journal article" date="2023" name="G3 (Bethesda)">
        <title>Genome assembly and association tests identify interacting loci associated with vigor, precocity, and sex in interspecific pistachio rootstocks.</title>
        <authorList>
            <person name="Palmer W."/>
            <person name="Jacygrad E."/>
            <person name="Sagayaradj S."/>
            <person name="Cavanaugh K."/>
            <person name="Han R."/>
            <person name="Bertier L."/>
            <person name="Beede B."/>
            <person name="Kafkas S."/>
            <person name="Golino D."/>
            <person name="Preece J."/>
            <person name="Michelmore R."/>
        </authorList>
    </citation>
    <scope>NUCLEOTIDE SEQUENCE [LARGE SCALE GENOMIC DNA]</scope>
</reference>
<evidence type="ECO:0000313" key="1">
    <source>
        <dbReference type="EMBL" id="KAJ0011176.1"/>
    </source>
</evidence>
<keyword evidence="2" id="KW-1185">Reference proteome</keyword>
<accession>A0ACC0X690</accession>
<dbReference type="Proteomes" id="UP001163603">
    <property type="component" value="Chromosome 14"/>
</dbReference>
<sequence length="17" mass="1970">MRPTFSDFTSFGRGVQH</sequence>
<proteinExistence type="predicted"/>
<organism evidence="1 2">
    <name type="scientific">Pistacia integerrima</name>
    <dbReference type="NCBI Taxonomy" id="434235"/>
    <lineage>
        <taxon>Eukaryota</taxon>
        <taxon>Viridiplantae</taxon>
        <taxon>Streptophyta</taxon>
        <taxon>Embryophyta</taxon>
        <taxon>Tracheophyta</taxon>
        <taxon>Spermatophyta</taxon>
        <taxon>Magnoliopsida</taxon>
        <taxon>eudicotyledons</taxon>
        <taxon>Gunneridae</taxon>
        <taxon>Pentapetalae</taxon>
        <taxon>rosids</taxon>
        <taxon>malvids</taxon>
        <taxon>Sapindales</taxon>
        <taxon>Anacardiaceae</taxon>
        <taxon>Pistacia</taxon>
    </lineage>
</organism>
<dbReference type="EMBL" id="CM047749">
    <property type="protein sequence ID" value="KAJ0011176.1"/>
    <property type="molecule type" value="Genomic_DNA"/>
</dbReference>
<name>A0ACC0X690_9ROSI</name>
<protein>
    <submittedName>
        <fullName evidence="1">Uncharacterized protein</fullName>
    </submittedName>
</protein>
<evidence type="ECO:0000313" key="2">
    <source>
        <dbReference type="Proteomes" id="UP001163603"/>
    </source>
</evidence>
<gene>
    <name evidence="1" type="ORF">Pint_34319</name>
</gene>
<comment type="caution">
    <text evidence="1">The sequence shown here is derived from an EMBL/GenBank/DDBJ whole genome shotgun (WGS) entry which is preliminary data.</text>
</comment>